<sequence length="303" mass="34666">MVETNVIRWDDRYLQVLHRLGESSSRSTYEVKDHRSAMVYVRKTYYPRQTSCDHIKLALSTLKSSQDQAEENLNVLRCHGVYLTDGPEKGVRAVFEYCEGGSLQSIGRVIAQRGGFIGEKVAARLAEGMLQGLHYLSSLRMVHFNIQPSNVLISRSGIVKLSEPEIPGEGAAALTDRFANSVRYASPERIRGHPANIYKSDIWAMGITLLELVQNRYPYPEDLETVQLMVRIVEGHPPMLQDRTEVIWGNRMKEFFRQTLSADEVQRPIAWELLAHPWITGAMQQNVSMERWIAEVRGWPLRR</sequence>
<dbReference type="GO" id="GO:0005524">
    <property type="term" value="F:ATP binding"/>
    <property type="evidence" value="ECO:0007669"/>
    <property type="project" value="UniProtKB-KW"/>
</dbReference>
<dbReference type="Pfam" id="PF00069">
    <property type="entry name" value="Pkinase"/>
    <property type="match status" value="1"/>
</dbReference>
<dbReference type="GO" id="GO:0060237">
    <property type="term" value="P:regulation of fungal-type cell wall organization"/>
    <property type="evidence" value="ECO:0007669"/>
    <property type="project" value="TreeGrafter"/>
</dbReference>
<keyword evidence="4" id="KW-0067">ATP-binding</keyword>
<dbReference type="GO" id="GO:0000196">
    <property type="term" value="P:cell integrity MAPK cascade"/>
    <property type="evidence" value="ECO:0007669"/>
    <property type="project" value="TreeGrafter"/>
</dbReference>
<keyword evidence="2" id="KW-0547">Nucleotide-binding</keyword>
<dbReference type="PANTHER" id="PTHR48013:SF6">
    <property type="entry name" value="MAP KINASE KINASE MKK1_SSP32-RELATED"/>
    <property type="match status" value="1"/>
</dbReference>
<gene>
    <name evidence="8" type="ORF">CPB83DRAFT_762770</name>
</gene>
<dbReference type="AlphaFoldDB" id="A0A9P6EKT5"/>
<keyword evidence="1" id="KW-0808">Transferase</keyword>
<keyword evidence="9" id="KW-1185">Reference proteome</keyword>
<evidence type="ECO:0000256" key="1">
    <source>
        <dbReference type="ARBA" id="ARBA00022679"/>
    </source>
</evidence>
<evidence type="ECO:0000256" key="3">
    <source>
        <dbReference type="ARBA" id="ARBA00022777"/>
    </source>
</evidence>
<organism evidence="8 9">
    <name type="scientific">Crepidotus variabilis</name>
    <dbReference type="NCBI Taxonomy" id="179855"/>
    <lineage>
        <taxon>Eukaryota</taxon>
        <taxon>Fungi</taxon>
        <taxon>Dikarya</taxon>
        <taxon>Basidiomycota</taxon>
        <taxon>Agaricomycotina</taxon>
        <taxon>Agaricomycetes</taxon>
        <taxon>Agaricomycetidae</taxon>
        <taxon>Agaricales</taxon>
        <taxon>Agaricineae</taxon>
        <taxon>Crepidotaceae</taxon>
        <taxon>Crepidotus</taxon>
    </lineage>
</organism>
<name>A0A9P6EKT5_9AGAR</name>
<comment type="caution">
    <text evidence="8">The sequence shown here is derived from an EMBL/GenBank/DDBJ whole genome shotgun (WGS) entry which is preliminary data.</text>
</comment>
<dbReference type="InterPro" id="IPR000719">
    <property type="entry name" value="Prot_kinase_dom"/>
</dbReference>
<protein>
    <recommendedName>
        <fullName evidence="6">mitogen-activated protein kinase kinase</fullName>
        <ecNumber evidence="6">2.7.12.2</ecNumber>
    </recommendedName>
</protein>
<evidence type="ECO:0000256" key="6">
    <source>
        <dbReference type="ARBA" id="ARBA00038999"/>
    </source>
</evidence>
<evidence type="ECO:0000259" key="7">
    <source>
        <dbReference type="PROSITE" id="PS50011"/>
    </source>
</evidence>
<dbReference type="OrthoDB" id="10252354at2759"/>
<proteinExistence type="inferred from homology"/>
<evidence type="ECO:0000256" key="4">
    <source>
        <dbReference type="ARBA" id="ARBA00022840"/>
    </source>
</evidence>
<keyword evidence="3 8" id="KW-0418">Kinase</keyword>
<feature type="domain" description="Protein kinase" evidence="7">
    <location>
        <begin position="14"/>
        <end position="279"/>
    </location>
</feature>
<dbReference type="GO" id="GO:0004708">
    <property type="term" value="F:MAP kinase kinase activity"/>
    <property type="evidence" value="ECO:0007669"/>
    <property type="project" value="UniProtKB-EC"/>
</dbReference>
<evidence type="ECO:0000256" key="5">
    <source>
        <dbReference type="ARBA" id="ARBA00038035"/>
    </source>
</evidence>
<comment type="similarity">
    <text evidence="5">Belongs to the protein kinase superfamily. STE Ser/Thr protein kinase family. MAP kinase kinase subfamily.</text>
</comment>
<dbReference type="EMBL" id="MU157838">
    <property type="protein sequence ID" value="KAF9530680.1"/>
    <property type="molecule type" value="Genomic_DNA"/>
</dbReference>
<evidence type="ECO:0000313" key="9">
    <source>
        <dbReference type="Proteomes" id="UP000807306"/>
    </source>
</evidence>
<evidence type="ECO:0000256" key="2">
    <source>
        <dbReference type="ARBA" id="ARBA00022741"/>
    </source>
</evidence>
<accession>A0A9P6EKT5</accession>
<dbReference type="Gene3D" id="1.10.510.10">
    <property type="entry name" value="Transferase(Phosphotransferase) domain 1"/>
    <property type="match status" value="1"/>
</dbReference>
<evidence type="ECO:0000313" key="8">
    <source>
        <dbReference type="EMBL" id="KAF9530680.1"/>
    </source>
</evidence>
<dbReference type="InterPro" id="IPR011009">
    <property type="entry name" value="Kinase-like_dom_sf"/>
</dbReference>
<dbReference type="PANTHER" id="PTHR48013">
    <property type="entry name" value="DUAL SPECIFICITY MITOGEN-ACTIVATED PROTEIN KINASE KINASE 5-RELATED"/>
    <property type="match status" value="1"/>
</dbReference>
<reference evidence="8" key="1">
    <citation type="submission" date="2020-11" db="EMBL/GenBank/DDBJ databases">
        <authorList>
            <consortium name="DOE Joint Genome Institute"/>
            <person name="Ahrendt S."/>
            <person name="Riley R."/>
            <person name="Andreopoulos W."/>
            <person name="Labutti K."/>
            <person name="Pangilinan J."/>
            <person name="Ruiz-Duenas F.J."/>
            <person name="Barrasa J.M."/>
            <person name="Sanchez-Garcia M."/>
            <person name="Camarero S."/>
            <person name="Miyauchi S."/>
            <person name="Serrano A."/>
            <person name="Linde D."/>
            <person name="Babiker R."/>
            <person name="Drula E."/>
            <person name="Ayuso-Fernandez I."/>
            <person name="Pacheco R."/>
            <person name="Padilla G."/>
            <person name="Ferreira P."/>
            <person name="Barriuso J."/>
            <person name="Kellner H."/>
            <person name="Castanera R."/>
            <person name="Alfaro M."/>
            <person name="Ramirez L."/>
            <person name="Pisabarro A.G."/>
            <person name="Kuo A."/>
            <person name="Tritt A."/>
            <person name="Lipzen A."/>
            <person name="He G."/>
            <person name="Yan M."/>
            <person name="Ng V."/>
            <person name="Cullen D."/>
            <person name="Martin F."/>
            <person name="Rosso M.-N."/>
            <person name="Henrissat B."/>
            <person name="Hibbett D."/>
            <person name="Martinez A.T."/>
            <person name="Grigoriev I.V."/>
        </authorList>
    </citation>
    <scope>NUCLEOTIDE SEQUENCE</scope>
    <source>
        <strain evidence="8">CBS 506.95</strain>
    </source>
</reference>
<dbReference type="PROSITE" id="PS50011">
    <property type="entry name" value="PROTEIN_KINASE_DOM"/>
    <property type="match status" value="1"/>
</dbReference>
<dbReference type="Proteomes" id="UP000807306">
    <property type="component" value="Unassembled WGS sequence"/>
</dbReference>
<dbReference type="EC" id="2.7.12.2" evidence="6"/>
<dbReference type="SUPFAM" id="SSF56112">
    <property type="entry name" value="Protein kinase-like (PK-like)"/>
    <property type="match status" value="1"/>
</dbReference>